<evidence type="ECO:0000313" key="2">
    <source>
        <dbReference type="EMBL" id="OES33733.1"/>
    </source>
</evidence>
<feature type="domain" description="Protein NO VEIN C-terminal" evidence="1">
    <location>
        <begin position="206"/>
        <end position="294"/>
    </location>
</feature>
<organism evidence="2 3">
    <name type="scientific">Alteromonas macleodii</name>
    <name type="common">Pseudoalteromonas macleodii</name>
    <dbReference type="NCBI Taxonomy" id="28108"/>
    <lineage>
        <taxon>Bacteria</taxon>
        <taxon>Pseudomonadati</taxon>
        <taxon>Pseudomonadota</taxon>
        <taxon>Gammaproteobacteria</taxon>
        <taxon>Alteromonadales</taxon>
        <taxon>Alteromonadaceae</taxon>
        <taxon>Alteromonas/Salinimonas group</taxon>
        <taxon>Alteromonas</taxon>
    </lineage>
</organism>
<name>A0AB36G1S2_ALTMA</name>
<dbReference type="InterPro" id="IPR024975">
    <property type="entry name" value="NOV_C"/>
</dbReference>
<dbReference type="RefSeq" id="WP_069943782.1">
    <property type="nucleotide sequence ID" value="NZ_JAHAVW010000018.1"/>
</dbReference>
<protein>
    <recommendedName>
        <fullName evidence="1">Protein NO VEIN C-terminal domain-containing protein</fullName>
    </recommendedName>
</protein>
<gene>
    <name evidence="2" type="ORF">BFV95_0788</name>
</gene>
<evidence type="ECO:0000313" key="3">
    <source>
        <dbReference type="Proteomes" id="UP000095392"/>
    </source>
</evidence>
<keyword evidence="3" id="KW-1185">Reference proteome</keyword>
<sequence>MNFLAIRVGWMKEYKGITQSDYIIGGGKNPEETGRGVEVCNFLTHTDGYVYGNVGVKRDNLPGHKVELSINRLGANDEDDFITDIPIFFFGGKQFKGINENRLIGYYKKAIVYRKSQRLPVDMVTHEKNQLKYYRFKAKAEDVVLLKQVDRTTRFSPTTQSQWCFTPKKYINVVKNISFSKGSIEKNSPRKSGRKNTPYLQRIEVERKAVALTITHYEEFGYEYIKSVESENCGYDLEIGKGKGKLCVEVKGRGQQSPDITLTPNEYKYFKERKKNYRLVIVTGCMTDEPKIFICKFKNKKLIVINNQEMSVVGKTVESFRLQIN</sequence>
<accession>A0AB36G1S2</accession>
<dbReference type="AlphaFoldDB" id="A0AB36G1S2"/>
<comment type="caution">
    <text evidence="2">The sequence shown here is derived from an EMBL/GenBank/DDBJ whole genome shotgun (WGS) entry which is preliminary data.</text>
</comment>
<reference evidence="2 3" key="1">
    <citation type="submission" date="2016-09" db="EMBL/GenBank/DDBJ databases">
        <title>Draft Genome Sequence of four Alteromonas macleodii strains isolated from copper coupons and grown long-term at elevated copper levels.</title>
        <authorList>
            <person name="Cusick K."/>
            <person name="Dale J."/>
            <person name="Little B."/>
            <person name="Biffinger J."/>
        </authorList>
    </citation>
    <scope>NUCLEOTIDE SEQUENCE [LARGE SCALE GENOMIC DNA]</scope>
    <source>
        <strain evidence="2 3">KCP01</strain>
    </source>
</reference>
<dbReference type="Pfam" id="PF13020">
    <property type="entry name" value="NOV_C"/>
    <property type="match status" value="1"/>
</dbReference>
<dbReference type="EMBL" id="MIPY01000008">
    <property type="protein sequence ID" value="OES33733.1"/>
    <property type="molecule type" value="Genomic_DNA"/>
</dbReference>
<dbReference type="Proteomes" id="UP000095392">
    <property type="component" value="Unassembled WGS sequence"/>
</dbReference>
<evidence type="ECO:0000259" key="1">
    <source>
        <dbReference type="Pfam" id="PF13020"/>
    </source>
</evidence>
<proteinExistence type="predicted"/>